<feature type="domain" description="HTH tetR-type" evidence="4">
    <location>
        <begin position="92"/>
        <end position="152"/>
    </location>
</feature>
<dbReference type="AlphaFoldDB" id="A0A7D3XD33"/>
<accession>A0A7D3XD33</accession>
<dbReference type="Gene3D" id="1.10.357.10">
    <property type="entry name" value="Tetracycline Repressor, domain 2"/>
    <property type="match status" value="1"/>
</dbReference>
<feature type="compositionally biased region" description="Basic and acidic residues" evidence="3">
    <location>
        <begin position="50"/>
        <end position="60"/>
    </location>
</feature>
<dbReference type="SUPFAM" id="SSF46689">
    <property type="entry name" value="Homeodomain-like"/>
    <property type="match status" value="1"/>
</dbReference>
<evidence type="ECO:0000256" key="1">
    <source>
        <dbReference type="ARBA" id="ARBA00023125"/>
    </source>
</evidence>
<keyword evidence="6" id="KW-1185">Reference proteome</keyword>
<evidence type="ECO:0000256" key="3">
    <source>
        <dbReference type="SAM" id="MobiDB-lite"/>
    </source>
</evidence>
<evidence type="ECO:0000259" key="4">
    <source>
        <dbReference type="PROSITE" id="PS50977"/>
    </source>
</evidence>
<dbReference type="PROSITE" id="PS50977">
    <property type="entry name" value="HTH_TETR_2"/>
    <property type="match status" value="1"/>
</dbReference>
<gene>
    <name evidence="5" type="ORF">HQR01_12960</name>
</gene>
<keyword evidence="1 2" id="KW-0238">DNA-binding</keyword>
<reference evidence="5 6" key="1">
    <citation type="submission" date="2020-05" db="EMBL/GenBank/DDBJ databases">
        <title>Erythrobacter mangrovi sp. nov., isolated from rhizosphere soil of mangrove plant (Kandelia candel).</title>
        <authorList>
            <person name="Ye Y.H."/>
        </authorList>
    </citation>
    <scope>NUCLEOTIDE SEQUENCE [LARGE SCALE GENOMIC DNA]</scope>
    <source>
        <strain evidence="5 6">EB310</strain>
    </source>
</reference>
<protein>
    <submittedName>
        <fullName evidence="5">TetR/AcrR family transcriptional regulator</fullName>
    </submittedName>
</protein>
<dbReference type="InterPro" id="IPR001647">
    <property type="entry name" value="HTH_TetR"/>
</dbReference>
<dbReference type="Proteomes" id="UP000504693">
    <property type="component" value="Chromosome"/>
</dbReference>
<dbReference type="KEGG" id="emv:HQR01_12960"/>
<dbReference type="EMBL" id="CP053921">
    <property type="protein sequence ID" value="QKG72200.1"/>
    <property type="molecule type" value="Genomic_DNA"/>
</dbReference>
<dbReference type="RefSeq" id="WP_173215259.1">
    <property type="nucleotide sequence ID" value="NZ_CP053921.1"/>
</dbReference>
<feature type="region of interest" description="Disordered" evidence="3">
    <location>
        <begin position="50"/>
        <end position="94"/>
    </location>
</feature>
<evidence type="ECO:0000256" key="2">
    <source>
        <dbReference type="PROSITE-ProRule" id="PRU00335"/>
    </source>
</evidence>
<name>A0A7D3XD33_9SPHN</name>
<dbReference type="InterPro" id="IPR009057">
    <property type="entry name" value="Homeodomain-like_sf"/>
</dbReference>
<evidence type="ECO:0000313" key="6">
    <source>
        <dbReference type="Proteomes" id="UP000504693"/>
    </source>
</evidence>
<proteinExistence type="predicted"/>
<sequence>MQLTRAELFSQIWREPMGKVAARYGLTGNGLAKICDRLNIPRPSRAHWMRNEDARDERPDLPPPPVGLSEAVALGARQPRQSPGTRRRMDSGSRRDQILDASAAIALEEGLSAVNVRRIASELGISETQVNNCVGGRTELLISLARREVVQQERSRRTRVSRSSDRHTRIVLSTIGYLHEAAKRGPLLQMLLRVPEVKVALRAERQSATETARAPIVQRLTKTGEMDVETARASTAALTAVSLKAGGIVAAGRAPLGVVEQLCLAVIMAGVASDDRIASGG</sequence>
<feature type="DNA-binding region" description="H-T-H motif" evidence="2">
    <location>
        <begin position="115"/>
        <end position="134"/>
    </location>
</feature>
<evidence type="ECO:0000313" key="5">
    <source>
        <dbReference type="EMBL" id="QKG72200.1"/>
    </source>
</evidence>
<dbReference type="GO" id="GO:0003677">
    <property type="term" value="F:DNA binding"/>
    <property type="evidence" value="ECO:0007669"/>
    <property type="project" value="UniProtKB-UniRule"/>
</dbReference>
<organism evidence="5 6">
    <name type="scientific">Erythrobacter mangrovi</name>
    <dbReference type="NCBI Taxonomy" id="2739433"/>
    <lineage>
        <taxon>Bacteria</taxon>
        <taxon>Pseudomonadati</taxon>
        <taxon>Pseudomonadota</taxon>
        <taxon>Alphaproteobacteria</taxon>
        <taxon>Sphingomonadales</taxon>
        <taxon>Erythrobacteraceae</taxon>
        <taxon>Erythrobacter/Porphyrobacter group</taxon>
        <taxon>Erythrobacter</taxon>
    </lineage>
</organism>